<keyword evidence="1" id="KW-0472">Membrane</keyword>
<dbReference type="RefSeq" id="WP_168150848.1">
    <property type="nucleotide sequence ID" value="NZ_JAAWVT010000001.1"/>
</dbReference>
<proteinExistence type="predicted"/>
<reference evidence="2 3" key="1">
    <citation type="submission" date="2020-04" db="EMBL/GenBank/DDBJ databases">
        <title>Paeniglutamicibacter sp. ANT13_2, a novel actinomycete isolated from sediment in Antarctica.</title>
        <authorList>
            <person name="Sakdapetsiri C."/>
            <person name="Pinyakong O."/>
        </authorList>
    </citation>
    <scope>NUCLEOTIDE SEQUENCE [LARGE SCALE GENOMIC DNA]</scope>
    <source>
        <strain evidence="2 3">ANT13_2</strain>
    </source>
</reference>
<evidence type="ECO:0000313" key="2">
    <source>
        <dbReference type="EMBL" id="NKG19965.1"/>
    </source>
</evidence>
<sequence>MSVVAVVAIVIVGWLLVGAILAFALGRTVQLREKYETPTAGVRDIAHEKDLRVTGGSGIDRDNVVYVGASEQKRCS</sequence>
<keyword evidence="1" id="KW-0812">Transmembrane</keyword>
<comment type="caution">
    <text evidence="2">The sequence shown here is derived from an EMBL/GenBank/DDBJ whole genome shotgun (WGS) entry which is preliminary data.</text>
</comment>
<gene>
    <name evidence="2" type="ORF">HED64_04465</name>
</gene>
<keyword evidence="3" id="KW-1185">Reference proteome</keyword>
<feature type="transmembrane region" description="Helical" evidence="1">
    <location>
        <begin position="6"/>
        <end position="25"/>
    </location>
</feature>
<dbReference type="Proteomes" id="UP000746595">
    <property type="component" value="Unassembled WGS sequence"/>
</dbReference>
<evidence type="ECO:0000313" key="3">
    <source>
        <dbReference type="Proteomes" id="UP000746595"/>
    </source>
</evidence>
<dbReference type="EMBL" id="JAAWVT010000001">
    <property type="protein sequence ID" value="NKG19965.1"/>
    <property type="molecule type" value="Genomic_DNA"/>
</dbReference>
<accession>A0ABX1G2S0</accession>
<name>A0ABX1G2S0_9MICC</name>
<organism evidence="2 3">
    <name type="scientific">Paeniglutamicibacter terrestris</name>
    <dbReference type="NCBI Taxonomy" id="2723403"/>
    <lineage>
        <taxon>Bacteria</taxon>
        <taxon>Bacillati</taxon>
        <taxon>Actinomycetota</taxon>
        <taxon>Actinomycetes</taxon>
        <taxon>Micrococcales</taxon>
        <taxon>Micrococcaceae</taxon>
        <taxon>Paeniglutamicibacter</taxon>
    </lineage>
</organism>
<protein>
    <submittedName>
        <fullName evidence="2">Uncharacterized protein</fullName>
    </submittedName>
</protein>
<keyword evidence="1" id="KW-1133">Transmembrane helix</keyword>
<evidence type="ECO:0000256" key="1">
    <source>
        <dbReference type="SAM" id="Phobius"/>
    </source>
</evidence>